<reference evidence="3" key="1">
    <citation type="journal article" date="2019" name="Int. J. Syst. Evol. Microbiol.">
        <title>The Global Catalogue of Microorganisms (GCM) 10K type strain sequencing project: providing services to taxonomists for standard genome sequencing and annotation.</title>
        <authorList>
            <consortium name="The Broad Institute Genomics Platform"/>
            <consortium name="The Broad Institute Genome Sequencing Center for Infectious Disease"/>
            <person name="Wu L."/>
            <person name="Ma J."/>
        </authorList>
    </citation>
    <scope>NUCLEOTIDE SEQUENCE [LARGE SCALE GENOMIC DNA]</scope>
    <source>
        <strain evidence="3">CECT 8472</strain>
    </source>
</reference>
<dbReference type="EMBL" id="JBHSCW010000011">
    <property type="protein sequence ID" value="MFC4353124.1"/>
    <property type="molecule type" value="Genomic_DNA"/>
</dbReference>
<protein>
    <submittedName>
        <fullName evidence="2">Uncharacterized protein</fullName>
    </submittedName>
</protein>
<feature type="compositionally biased region" description="Basic and acidic residues" evidence="1">
    <location>
        <begin position="115"/>
        <end position="126"/>
    </location>
</feature>
<evidence type="ECO:0000256" key="1">
    <source>
        <dbReference type="SAM" id="MobiDB-lite"/>
    </source>
</evidence>
<keyword evidence="3" id="KW-1185">Reference proteome</keyword>
<gene>
    <name evidence="2" type="ORF">ACFOW6_16360</name>
</gene>
<accession>A0ABV8UQ31</accession>
<dbReference type="Proteomes" id="UP001595799">
    <property type="component" value="Unassembled WGS sequence"/>
</dbReference>
<evidence type="ECO:0000313" key="2">
    <source>
        <dbReference type="EMBL" id="MFC4353124.1"/>
    </source>
</evidence>
<feature type="region of interest" description="Disordered" evidence="1">
    <location>
        <begin position="94"/>
        <end position="126"/>
    </location>
</feature>
<dbReference type="RefSeq" id="WP_382423500.1">
    <property type="nucleotide sequence ID" value="NZ_JBHSCW010000011.1"/>
</dbReference>
<name>A0ABV8UQ31_9PROT</name>
<proteinExistence type="predicted"/>
<evidence type="ECO:0000313" key="3">
    <source>
        <dbReference type="Proteomes" id="UP001595799"/>
    </source>
</evidence>
<comment type="caution">
    <text evidence="2">The sequence shown here is derived from an EMBL/GenBank/DDBJ whole genome shotgun (WGS) entry which is preliminary data.</text>
</comment>
<sequence>MKSYTQRYTAPALFTLLLSGLMFTGLSTEVLIRDSYAQSAENSRESGPDLTGDIQENRITAHRTVYNNLQTAADIGASSTHRSNEETVYLSKRHGGENVALHSRNDTANPLMFGHDLDNSNHSTTE</sequence>
<organism evidence="2 3">
    <name type="scientific">Fodinicurvata halophila</name>
    <dbReference type="NCBI Taxonomy" id="1419723"/>
    <lineage>
        <taxon>Bacteria</taxon>
        <taxon>Pseudomonadati</taxon>
        <taxon>Pseudomonadota</taxon>
        <taxon>Alphaproteobacteria</taxon>
        <taxon>Rhodospirillales</taxon>
        <taxon>Rhodovibrionaceae</taxon>
        <taxon>Fodinicurvata</taxon>
    </lineage>
</organism>